<comment type="caution">
    <text evidence="1">The sequence shown here is derived from an EMBL/GenBank/DDBJ whole genome shotgun (WGS) entry which is preliminary data.</text>
</comment>
<dbReference type="EMBL" id="MU155482">
    <property type="protein sequence ID" value="KAF9472968.1"/>
    <property type="molecule type" value="Genomic_DNA"/>
</dbReference>
<gene>
    <name evidence="1" type="ORF">BDN70DRAFT_422720</name>
</gene>
<evidence type="ECO:0000313" key="1">
    <source>
        <dbReference type="EMBL" id="KAF9472968.1"/>
    </source>
</evidence>
<keyword evidence="2" id="KW-1185">Reference proteome</keyword>
<proteinExistence type="predicted"/>
<name>A0A9P5YND6_9AGAR</name>
<dbReference type="Proteomes" id="UP000807469">
    <property type="component" value="Unassembled WGS sequence"/>
</dbReference>
<organism evidence="1 2">
    <name type="scientific">Pholiota conissans</name>
    <dbReference type="NCBI Taxonomy" id="109636"/>
    <lineage>
        <taxon>Eukaryota</taxon>
        <taxon>Fungi</taxon>
        <taxon>Dikarya</taxon>
        <taxon>Basidiomycota</taxon>
        <taxon>Agaricomycotina</taxon>
        <taxon>Agaricomycetes</taxon>
        <taxon>Agaricomycetidae</taxon>
        <taxon>Agaricales</taxon>
        <taxon>Agaricineae</taxon>
        <taxon>Strophariaceae</taxon>
        <taxon>Pholiota</taxon>
    </lineage>
</organism>
<reference evidence="1" key="1">
    <citation type="submission" date="2020-11" db="EMBL/GenBank/DDBJ databases">
        <authorList>
            <consortium name="DOE Joint Genome Institute"/>
            <person name="Ahrendt S."/>
            <person name="Riley R."/>
            <person name="Andreopoulos W."/>
            <person name="Labutti K."/>
            <person name="Pangilinan J."/>
            <person name="Ruiz-Duenas F.J."/>
            <person name="Barrasa J.M."/>
            <person name="Sanchez-Garcia M."/>
            <person name="Camarero S."/>
            <person name="Miyauchi S."/>
            <person name="Serrano A."/>
            <person name="Linde D."/>
            <person name="Babiker R."/>
            <person name="Drula E."/>
            <person name="Ayuso-Fernandez I."/>
            <person name="Pacheco R."/>
            <person name="Padilla G."/>
            <person name="Ferreira P."/>
            <person name="Barriuso J."/>
            <person name="Kellner H."/>
            <person name="Castanera R."/>
            <person name="Alfaro M."/>
            <person name="Ramirez L."/>
            <person name="Pisabarro A.G."/>
            <person name="Kuo A."/>
            <person name="Tritt A."/>
            <person name="Lipzen A."/>
            <person name="He G."/>
            <person name="Yan M."/>
            <person name="Ng V."/>
            <person name="Cullen D."/>
            <person name="Martin F."/>
            <person name="Rosso M.-N."/>
            <person name="Henrissat B."/>
            <person name="Hibbett D."/>
            <person name="Martinez A.T."/>
            <person name="Grigoriev I.V."/>
        </authorList>
    </citation>
    <scope>NUCLEOTIDE SEQUENCE</scope>
    <source>
        <strain evidence="1">CIRM-BRFM 674</strain>
    </source>
</reference>
<sequence>MTMLSSLSLTLYAKGSTSVHTANQCSRPRIPVSARWILMAFSFPYTTSLVSFFPPLLPLKTTQCVPVFIEGFIDTPVSCLSALATWA</sequence>
<dbReference type="AlphaFoldDB" id="A0A9P5YND6"/>
<protein>
    <submittedName>
        <fullName evidence="1">Uncharacterized protein</fullName>
    </submittedName>
</protein>
<evidence type="ECO:0000313" key="2">
    <source>
        <dbReference type="Proteomes" id="UP000807469"/>
    </source>
</evidence>
<accession>A0A9P5YND6</accession>